<feature type="transmembrane region" description="Helical" evidence="1">
    <location>
        <begin position="354"/>
        <end position="374"/>
    </location>
</feature>
<dbReference type="GO" id="GO:0044877">
    <property type="term" value="F:protein-containing complex binding"/>
    <property type="evidence" value="ECO:0007669"/>
    <property type="project" value="TreeGrafter"/>
</dbReference>
<dbReference type="OrthoDB" id="5377001at2"/>
<feature type="transmembrane region" description="Helical" evidence="1">
    <location>
        <begin position="410"/>
        <end position="428"/>
    </location>
</feature>
<dbReference type="InterPro" id="IPR025695">
    <property type="entry name" value="DoxX-like"/>
</dbReference>
<feature type="domain" description="NAD-dependent epimerase/dehydratase" evidence="2">
    <location>
        <begin position="5"/>
        <end position="117"/>
    </location>
</feature>
<dbReference type="EMBL" id="ONZG01000002">
    <property type="protein sequence ID" value="SPJ27346.1"/>
    <property type="molecule type" value="Genomic_DNA"/>
</dbReference>
<dbReference type="RefSeq" id="WP_108785643.1">
    <property type="nucleotide sequence ID" value="NZ_ONZG01000002.1"/>
</dbReference>
<dbReference type="SUPFAM" id="SSF51735">
    <property type="entry name" value="NAD(P)-binding Rossmann-fold domains"/>
    <property type="match status" value="1"/>
</dbReference>
<gene>
    <name evidence="3" type="ORF">TRM7615_00830</name>
</gene>
<dbReference type="AlphaFoldDB" id="A0A2R8C4Q2"/>
<dbReference type="InterPro" id="IPR051207">
    <property type="entry name" value="ComplexI_NDUFA9_subunit"/>
</dbReference>
<dbReference type="PANTHER" id="PTHR12126">
    <property type="entry name" value="NADH-UBIQUINONE OXIDOREDUCTASE 39 KDA SUBUNIT-RELATED"/>
    <property type="match status" value="1"/>
</dbReference>
<keyword evidence="1" id="KW-1133">Transmembrane helix</keyword>
<reference evidence="4" key="1">
    <citation type="submission" date="2018-03" db="EMBL/GenBank/DDBJ databases">
        <authorList>
            <person name="Rodrigo-Torres L."/>
            <person name="Arahal R. D."/>
            <person name="Lucena T."/>
        </authorList>
    </citation>
    <scope>NUCLEOTIDE SEQUENCE [LARGE SCALE GENOMIC DNA]</scope>
    <source>
        <strain evidence="4">CECT 7615</strain>
    </source>
</reference>
<name>A0A2R8C4Q2_9RHOB</name>
<evidence type="ECO:0000259" key="2">
    <source>
        <dbReference type="Pfam" id="PF01370"/>
    </source>
</evidence>
<dbReference type="Gene3D" id="3.40.50.720">
    <property type="entry name" value="NAD(P)-binding Rossmann-like Domain"/>
    <property type="match status" value="1"/>
</dbReference>
<dbReference type="Pfam" id="PF13781">
    <property type="entry name" value="DoxX_3"/>
    <property type="match status" value="1"/>
</dbReference>
<keyword evidence="4" id="KW-1185">Reference proteome</keyword>
<evidence type="ECO:0000256" key="1">
    <source>
        <dbReference type="SAM" id="Phobius"/>
    </source>
</evidence>
<accession>A0A2R8C4Q2</accession>
<feature type="transmembrane region" description="Helical" evidence="1">
    <location>
        <begin position="311"/>
        <end position="334"/>
    </location>
</feature>
<dbReference type="PROSITE" id="PS51257">
    <property type="entry name" value="PROKAR_LIPOPROTEIN"/>
    <property type="match status" value="1"/>
</dbReference>
<keyword evidence="1" id="KW-0812">Transmembrane</keyword>
<organism evidence="3 4">
    <name type="scientific">Falsiruegeria mediterranea M17</name>
    <dbReference type="NCBI Taxonomy" id="1200281"/>
    <lineage>
        <taxon>Bacteria</taxon>
        <taxon>Pseudomonadati</taxon>
        <taxon>Pseudomonadota</taxon>
        <taxon>Alphaproteobacteria</taxon>
        <taxon>Rhodobacterales</taxon>
        <taxon>Roseobacteraceae</taxon>
        <taxon>Falsiruegeria</taxon>
    </lineage>
</organism>
<dbReference type="PANTHER" id="PTHR12126:SF11">
    <property type="entry name" value="NADH DEHYDROGENASE [UBIQUINONE] 1 ALPHA SUBCOMPLEX SUBUNIT 9, MITOCHONDRIAL"/>
    <property type="match status" value="1"/>
</dbReference>
<dbReference type="Pfam" id="PF01370">
    <property type="entry name" value="Epimerase"/>
    <property type="match status" value="1"/>
</dbReference>
<keyword evidence="1" id="KW-0472">Membrane</keyword>
<evidence type="ECO:0000313" key="3">
    <source>
        <dbReference type="EMBL" id="SPJ27346.1"/>
    </source>
</evidence>
<protein>
    <recommendedName>
        <fullName evidence="2">NAD-dependent epimerase/dehydratase domain-containing protein</fullName>
    </recommendedName>
</protein>
<proteinExistence type="predicted"/>
<evidence type="ECO:0000313" key="4">
    <source>
        <dbReference type="Proteomes" id="UP000244898"/>
    </source>
</evidence>
<feature type="transmembrane region" description="Helical" evidence="1">
    <location>
        <begin position="381"/>
        <end position="404"/>
    </location>
</feature>
<dbReference type="Proteomes" id="UP000244898">
    <property type="component" value="Unassembled WGS sequence"/>
</dbReference>
<dbReference type="InterPro" id="IPR036291">
    <property type="entry name" value="NAD(P)-bd_dom_sf"/>
</dbReference>
<sequence>MPKAVVLGGYGLIGSACMRALAQSGFDVVGLGRSHKAAEIADATAQWIIRDISTISVAEWREILVNVDVVVNAAGALQDGLLDDLEAIHVTAIAQLAQAAADLPVRVIQISAAGVTEQSSTAFFRTKARGDAALMSSLQNCVILRPTLLLAPQAYGGTAVLRAAAAIPFVHPVVLPDAQIQTVHIDDVTAAVVLAANGKIPAGTIADLTEPEAQSLPDLIARIRAWQGWPTPRVSLRLPGVSLSATGRIADLLGLLGWRSPLRTTALRVLSDGVRGDPKAWDAAGGPPCRALEDTLRALPSTRQERLYARAYLALPIAIGVLALFWLLSGVIALLDLQRTMAVLVDQNAPRWMIAPSVIGGAVADVLLGLAILYRPWTKRAALGMMALSGAYLLGGLALAPALWSDPLGPMIKVFPGIVLALMVWLMVEDR</sequence>
<dbReference type="InterPro" id="IPR001509">
    <property type="entry name" value="Epimerase_deHydtase"/>
</dbReference>